<keyword evidence="2" id="KW-0472">Membrane</keyword>
<feature type="transmembrane region" description="Helical" evidence="2">
    <location>
        <begin position="407"/>
        <end position="424"/>
    </location>
</feature>
<feature type="compositionally biased region" description="Polar residues" evidence="1">
    <location>
        <begin position="92"/>
        <end position="101"/>
    </location>
</feature>
<feature type="compositionally biased region" description="Basic and acidic residues" evidence="1">
    <location>
        <begin position="71"/>
        <end position="85"/>
    </location>
</feature>
<feature type="region of interest" description="Disordered" evidence="1">
    <location>
        <begin position="1"/>
        <end position="117"/>
    </location>
</feature>
<sequence length="460" mass="51388">MLSSMVGIHDDQNDVQQGDDTDTPDAHPDRKMSNKRKSKANVQPNKRKLWDQTEQQKEDKDLRKRNRLKKNKDPVGQDVADKLDMLIEQYGSKFSHQSSQKSDGEKQGSRQLRKWSEKERLSWSIGSASLQATKRSECCFNVSSPPRFSSGFCMLEKKSQDTISITDDESDGRSDIDDVETEANQMGAEVNSLRKKRIYCRLGCIGCMCKNGGEDALKCSTQGRANNGRKGLRDDVGGSVGDLFCLAGSFIFAVQQMDWVRSGFFGRKKCWILIFTRNFLRTELWKNLECSRNSVGQSPWLIVGDFNVVKSPCEKLGGNVSGHENDFLQCVNSLEIDDYPAEQAAAAAAKMDASQVVLENCSDEVRAGHELAFVYLAIIGGTYYFVAKSSFSYIPGYYLSEVHRYTSLLAVGVGVLLFLLASFTDPGTVKAENVSQYISAYPYDDVVYSEKECSTCKIPK</sequence>
<dbReference type="AlphaFoldDB" id="A0A2N9FX40"/>
<evidence type="ECO:0000313" key="3">
    <source>
        <dbReference type="EMBL" id="SPC91808.1"/>
    </source>
</evidence>
<accession>A0A2N9FX40</accession>
<feature type="compositionally biased region" description="Basic and acidic residues" evidence="1">
    <location>
        <begin position="102"/>
        <end position="117"/>
    </location>
</feature>
<feature type="transmembrane region" description="Helical" evidence="2">
    <location>
        <begin position="367"/>
        <end position="386"/>
    </location>
</feature>
<reference evidence="3" key="1">
    <citation type="submission" date="2018-02" db="EMBL/GenBank/DDBJ databases">
        <authorList>
            <person name="Cohen D.B."/>
            <person name="Kent A.D."/>
        </authorList>
    </citation>
    <scope>NUCLEOTIDE SEQUENCE</scope>
</reference>
<keyword evidence="2" id="KW-0812">Transmembrane</keyword>
<gene>
    <name evidence="3" type="ORF">FSB_LOCUS19690</name>
</gene>
<feature type="compositionally biased region" description="Basic and acidic residues" evidence="1">
    <location>
        <begin position="48"/>
        <end position="62"/>
    </location>
</feature>
<evidence type="ECO:0000256" key="1">
    <source>
        <dbReference type="SAM" id="MobiDB-lite"/>
    </source>
</evidence>
<dbReference type="EMBL" id="OIVN01001256">
    <property type="protein sequence ID" value="SPC91808.1"/>
    <property type="molecule type" value="Genomic_DNA"/>
</dbReference>
<keyword evidence="2" id="KW-1133">Transmembrane helix</keyword>
<proteinExistence type="predicted"/>
<evidence type="ECO:0000256" key="2">
    <source>
        <dbReference type="SAM" id="Phobius"/>
    </source>
</evidence>
<evidence type="ECO:0008006" key="4">
    <source>
        <dbReference type="Google" id="ProtNLM"/>
    </source>
</evidence>
<protein>
    <recommendedName>
        <fullName evidence="4">Endonuclease/exonuclease/phosphatase domain-containing protein</fullName>
    </recommendedName>
</protein>
<name>A0A2N9FX40_FAGSY</name>
<organism evidence="3">
    <name type="scientific">Fagus sylvatica</name>
    <name type="common">Beechnut</name>
    <dbReference type="NCBI Taxonomy" id="28930"/>
    <lineage>
        <taxon>Eukaryota</taxon>
        <taxon>Viridiplantae</taxon>
        <taxon>Streptophyta</taxon>
        <taxon>Embryophyta</taxon>
        <taxon>Tracheophyta</taxon>
        <taxon>Spermatophyta</taxon>
        <taxon>Magnoliopsida</taxon>
        <taxon>eudicotyledons</taxon>
        <taxon>Gunneridae</taxon>
        <taxon>Pentapetalae</taxon>
        <taxon>rosids</taxon>
        <taxon>fabids</taxon>
        <taxon>Fagales</taxon>
        <taxon>Fagaceae</taxon>
        <taxon>Fagus</taxon>
    </lineage>
</organism>